<dbReference type="PANTHER" id="PTHR31105:SF42">
    <property type="entry name" value="OS02G0258300 PROTEIN"/>
    <property type="match status" value="1"/>
</dbReference>
<reference evidence="3 4" key="1">
    <citation type="submission" date="2019-12" db="EMBL/GenBank/DDBJ databases">
        <authorList>
            <person name="Alioto T."/>
            <person name="Alioto T."/>
            <person name="Gomez Garrido J."/>
        </authorList>
    </citation>
    <scope>NUCLEOTIDE SEQUENCE [LARGE SCALE GENOMIC DNA]</scope>
</reference>
<feature type="compositionally biased region" description="Basic and acidic residues" evidence="1">
    <location>
        <begin position="949"/>
        <end position="958"/>
    </location>
</feature>
<feature type="region of interest" description="Disordered" evidence="1">
    <location>
        <begin position="86"/>
        <end position="126"/>
    </location>
</feature>
<gene>
    <name evidence="3" type="ORF">OLEA9_A030112</name>
</gene>
<sequence length="1132" mass="128951">MEEFFSPFFFDFEWVYFVHVIRERTNYYYYYYFEFSAVDFTAQNKRVDLDKLSEKSEEEMVGGILEKFSGKCEQVNIAEKRIMDSSDGSASDLRSNISSSSRGERRTDNYGTSLMDKGKQGAVDSPVVEKPDNLRIAEDFEDLKMYNEDKNGLQRSEHMMDRRYGDRSRMERFLRGRRMDVEGTRYAASLYSDEGSFNRLRSNYAYEDQLKNKNEADEFNEVDGVGEDQAVLLRKMDELKDRVSQSAEDLDRGTLPRGSYVDSENWHPDSSLGMEMYSEDESRLQRSDGMMDRRNGERSRMEGFRRYRRMDVEDMRFASSTNSEDGPSDNKSSFNYDHEDRGRNKNGNDRFNRVGYVREDRTHLLRKLDGLNDHFSGSDEMVDKAKEKVSLDRRTIRQVPYAGFENWYSDRSLGMEIYNEDKSGSQGSERMMDPRNGERSRLKECWRDRRMDVEGMRNAESIYSSEGSSGNHSRSNYDYEGQMENDVYGFNKFGEDRDELMRTLDELKNQLSQSGGMVPLDRRTIHQDPYVGSEKRYSDSSSEMQSSHPDKQFGRPPRNHYAEPSVHKQEKGGHSFYPPRYVPIVIPIGSQMLGRDPSQRPTPFRRPPSHAYFSGEYMDRVETYPLNVSHHHPSCSCFHCHNKRQVSLPVPPTAFRNKQLSNLPENVVFNNYKPSSSFGPREYDPRAAIPPPLKSQNPQSQTRLPSDQNSEVNDLIHPRPPRLCPVSSGRICRPIAGGAPFVTCHNCFELLQLPKKVMSEGRNKNRIRCGECSTIIAFAVSNKKLVVFINVEEENTLAEVDDSHDVSKPGNSYVHGHLNQASTTFSSYDYDNPGYDFQSMDREPSSSSTGQASSSNFAEVKIPHTTSRSTSAAEEDENIIAIRKDPDSAELASKRNGPLPPDGSTIQDEVIPIKSTAEQNSMNSTSAATEIDILTNEYSNTGTSLESGEGSREGDRLRSNRAAESYYAGIMRKNSRYLIESNQPLEHEEANVTVNGHLIPDRLIKKAEKLAGPIHPGHYWYDYRAGFWGAMGGSCLGIIPPFIEEFNHPMPENCSGGNTSVFVNGRELHRKDLNLLGNRGLPIDRDRSYIIEISGRILDEDTGEELESLGKLAPTVEKARRGFGMRAPKVAA</sequence>
<feature type="domain" description="Probable zinc-ribbon" evidence="2">
    <location>
        <begin position="736"/>
        <end position="780"/>
    </location>
</feature>
<dbReference type="InterPro" id="IPR021480">
    <property type="entry name" value="Zinc_ribbon_12"/>
</dbReference>
<evidence type="ECO:0000256" key="1">
    <source>
        <dbReference type="SAM" id="MobiDB-lite"/>
    </source>
</evidence>
<evidence type="ECO:0000313" key="3">
    <source>
        <dbReference type="EMBL" id="CAA2934284.1"/>
    </source>
</evidence>
<protein>
    <recommendedName>
        <fullName evidence="2">Probable zinc-ribbon domain-containing protein</fullName>
    </recommendedName>
</protein>
<feature type="compositionally biased region" description="Basic and acidic residues" evidence="1">
    <location>
        <begin position="336"/>
        <end position="351"/>
    </location>
</feature>
<dbReference type="PANTHER" id="PTHR31105">
    <property type="entry name" value="EXTRA-LARGE G-PROTEIN-LIKE"/>
    <property type="match status" value="1"/>
</dbReference>
<feature type="region of interest" description="Disordered" evidence="1">
    <location>
        <begin position="242"/>
        <end position="272"/>
    </location>
</feature>
<feature type="region of interest" description="Disordered" evidence="1">
    <location>
        <begin position="512"/>
        <end position="577"/>
    </location>
</feature>
<feature type="region of interest" description="Disordered" evidence="1">
    <location>
        <begin position="317"/>
        <end position="351"/>
    </location>
</feature>
<dbReference type="Pfam" id="PF11331">
    <property type="entry name" value="Zn_ribbon_12"/>
    <property type="match status" value="1"/>
</dbReference>
<dbReference type="GO" id="GO:1900150">
    <property type="term" value="P:regulation of defense response to fungus"/>
    <property type="evidence" value="ECO:0007669"/>
    <property type="project" value="InterPro"/>
</dbReference>
<name>A0A8S0P9F6_OLEEU</name>
<feature type="region of interest" description="Disordered" evidence="1">
    <location>
        <begin position="835"/>
        <end position="907"/>
    </location>
</feature>
<feature type="compositionally biased region" description="Low complexity" evidence="1">
    <location>
        <begin position="89"/>
        <end position="101"/>
    </location>
</feature>
<feature type="compositionally biased region" description="Polar residues" evidence="1">
    <location>
        <begin position="694"/>
        <end position="712"/>
    </location>
</feature>
<comment type="caution">
    <text evidence="3">The sequence shown here is derived from an EMBL/GenBank/DDBJ whole genome shotgun (WGS) entry which is preliminary data.</text>
</comment>
<evidence type="ECO:0000259" key="2">
    <source>
        <dbReference type="Pfam" id="PF11331"/>
    </source>
</evidence>
<evidence type="ECO:0000313" key="4">
    <source>
        <dbReference type="Proteomes" id="UP000594638"/>
    </source>
</evidence>
<organism evidence="3 4">
    <name type="scientific">Olea europaea subsp. europaea</name>
    <dbReference type="NCBI Taxonomy" id="158383"/>
    <lineage>
        <taxon>Eukaryota</taxon>
        <taxon>Viridiplantae</taxon>
        <taxon>Streptophyta</taxon>
        <taxon>Embryophyta</taxon>
        <taxon>Tracheophyta</taxon>
        <taxon>Spermatophyta</taxon>
        <taxon>Magnoliopsida</taxon>
        <taxon>eudicotyledons</taxon>
        <taxon>Gunneridae</taxon>
        <taxon>Pentapetalae</taxon>
        <taxon>asterids</taxon>
        <taxon>lamiids</taxon>
        <taxon>Lamiales</taxon>
        <taxon>Oleaceae</taxon>
        <taxon>Oleeae</taxon>
        <taxon>Olea</taxon>
    </lineage>
</organism>
<dbReference type="AlphaFoldDB" id="A0A8S0P9F6"/>
<feature type="region of interest" description="Disordered" evidence="1">
    <location>
        <begin position="676"/>
        <end position="717"/>
    </location>
</feature>
<dbReference type="Gramene" id="OE9A030112T3">
    <property type="protein sequence ID" value="OE9A030112C3"/>
    <property type="gene ID" value="OE9A030112"/>
</dbReference>
<feature type="compositionally biased region" description="Low complexity" evidence="1">
    <location>
        <begin position="845"/>
        <end position="855"/>
    </location>
</feature>
<feature type="region of interest" description="Disordered" evidence="1">
    <location>
        <begin position="420"/>
        <end position="441"/>
    </location>
</feature>
<feature type="compositionally biased region" description="Basic and acidic residues" evidence="1">
    <location>
        <begin position="242"/>
        <end position="254"/>
    </location>
</feature>
<proteinExistence type="predicted"/>
<accession>A0A8S0P9F6</accession>
<dbReference type="InterPro" id="IPR040244">
    <property type="entry name" value="EDR4-like"/>
</dbReference>
<dbReference type="OrthoDB" id="2020426at2759"/>
<dbReference type="EMBL" id="CACTIH010000012">
    <property type="protein sequence ID" value="CAA2934284.1"/>
    <property type="molecule type" value="Genomic_DNA"/>
</dbReference>
<feature type="region of interest" description="Disordered" evidence="1">
    <location>
        <begin position="939"/>
        <end position="958"/>
    </location>
</feature>
<feature type="compositionally biased region" description="Polar residues" evidence="1">
    <location>
        <begin position="318"/>
        <end position="335"/>
    </location>
</feature>
<feature type="compositionally biased region" description="Basic and acidic residues" evidence="1">
    <location>
        <begin position="430"/>
        <end position="441"/>
    </location>
</feature>
<dbReference type="Proteomes" id="UP000594638">
    <property type="component" value="Unassembled WGS sequence"/>
</dbReference>
<keyword evidence="4" id="KW-1185">Reference proteome</keyword>